<reference evidence="3 4" key="1">
    <citation type="submission" date="2021-01" db="EMBL/GenBank/DDBJ databases">
        <title>Genomics of switchgrass bacterial isolates.</title>
        <authorList>
            <person name="Shade A."/>
        </authorList>
    </citation>
    <scope>NUCLEOTIDE SEQUENCE [LARGE SCALE GENOMIC DNA]</scope>
    <source>
        <strain evidence="3 4">PvP111</strain>
    </source>
</reference>
<keyword evidence="4" id="KW-1185">Reference proteome</keyword>
<dbReference type="Gene3D" id="3.30.70.270">
    <property type="match status" value="1"/>
</dbReference>
<evidence type="ECO:0000259" key="2">
    <source>
        <dbReference type="PROSITE" id="PS50887"/>
    </source>
</evidence>
<sequence length="343" mass="36581">MTVPPRPLSIAPPLSTLSTFDAAGAAIVAYLDSIVPATAWAVSRVVDDKQIFLRTNTNGLGIDTGLVVGWNESLCHSMTEGEIPSVVEDLDGAGIPRIGVPGHDPVRSYIGVPIRRADGSLFGTMCGFGSRPISGPLPAGTTALLDLLSGLLTTVFETDHARAVAERAAELARREAETDPLTGLFNRRGWNRVLEPEDARWTRFADPGAVVVVDLDGMKQVNDRHGHAAGDLVIRRAAELLRSWAHESGVVARLGGDEFGVLVFDRDATDVDDMLTALESSAYAAEVPMSVGWSTVTEAGSITASWSLADENMYVSKRRSSSRSGVDIHPTPGRHQGGHVARR</sequence>
<evidence type="ECO:0000256" key="1">
    <source>
        <dbReference type="SAM" id="MobiDB-lite"/>
    </source>
</evidence>
<organism evidence="3 4">
    <name type="scientific">Rhodococcoides corynebacterioides</name>
    <dbReference type="NCBI Taxonomy" id="53972"/>
    <lineage>
        <taxon>Bacteria</taxon>
        <taxon>Bacillati</taxon>
        <taxon>Actinomycetota</taxon>
        <taxon>Actinomycetes</taxon>
        <taxon>Mycobacteriales</taxon>
        <taxon>Nocardiaceae</taxon>
        <taxon>Rhodococcoides</taxon>
    </lineage>
</organism>
<dbReference type="PANTHER" id="PTHR45138">
    <property type="entry name" value="REGULATORY COMPONENTS OF SENSORY TRANSDUCTION SYSTEM"/>
    <property type="match status" value="1"/>
</dbReference>
<name>A0ABS2KWU7_9NOCA</name>
<dbReference type="SMART" id="SM00267">
    <property type="entry name" value="GGDEF"/>
    <property type="match status" value="1"/>
</dbReference>
<evidence type="ECO:0000313" key="4">
    <source>
        <dbReference type="Proteomes" id="UP000703038"/>
    </source>
</evidence>
<evidence type="ECO:0000313" key="3">
    <source>
        <dbReference type="EMBL" id="MBM7416271.1"/>
    </source>
</evidence>
<accession>A0ABS2KWU7</accession>
<dbReference type="InterPro" id="IPR000160">
    <property type="entry name" value="GGDEF_dom"/>
</dbReference>
<dbReference type="SUPFAM" id="SSF55781">
    <property type="entry name" value="GAF domain-like"/>
    <property type="match status" value="1"/>
</dbReference>
<dbReference type="Pfam" id="PF00990">
    <property type="entry name" value="GGDEF"/>
    <property type="match status" value="1"/>
</dbReference>
<dbReference type="CDD" id="cd01949">
    <property type="entry name" value="GGDEF"/>
    <property type="match status" value="1"/>
</dbReference>
<dbReference type="InterPro" id="IPR043128">
    <property type="entry name" value="Rev_trsase/Diguanyl_cyclase"/>
</dbReference>
<dbReference type="Proteomes" id="UP000703038">
    <property type="component" value="Unassembled WGS sequence"/>
</dbReference>
<feature type="region of interest" description="Disordered" evidence="1">
    <location>
        <begin position="319"/>
        <end position="343"/>
    </location>
</feature>
<dbReference type="NCBIfam" id="TIGR00254">
    <property type="entry name" value="GGDEF"/>
    <property type="match status" value="1"/>
</dbReference>
<dbReference type="InterPro" id="IPR050469">
    <property type="entry name" value="Diguanylate_Cyclase"/>
</dbReference>
<dbReference type="SUPFAM" id="SSF55073">
    <property type="entry name" value="Nucleotide cyclase"/>
    <property type="match status" value="1"/>
</dbReference>
<proteinExistence type="predicted"/>
<dbReference type="EMBL" id="JAFBBK010000001">
    <property type="protein sequence ID" value="MBM7416271.1"/>
    <property type="molecule type" value="Genomic_DNA"/>
</dbReference>
<dbReference type="InterPro" id="IPR029787">
    <property type="entry name" value="Nucleotide_cyclase"/>
</dbReference>
<dbReference type="PROSITE" id="PS50887">
    <property type="entry name" value="GGDEF"/>
    <property type="match status" value="1"/>
</dbReference>
<gene>
    <name evidence="3" type="ORF">JOE42_003004</name>
</gene>
<feature type="domain" description="GGDEF" evidence="2">
    <location>
        <begin position="206"/>
        <end position="331"/>
    </location>
</feature>
<comment type="caution">
    <text evidence="3">The sequence shown here is derived from an EMBL/GenBank/DDBJ whole genome shotgun (WGS) entry which is preliminary data.</text>
</comment>
<dbReference type="PANTHER" id="PTHR45138:SF9">
    <property type="entry name" value="DIGUANYLATE CYCLASE DGCM-RELATED"/>
    <property type="match status" value="1"/>
</dbReference>
<protein>
    <submittedName>
        <fullName evidence="3">Diguanylate cyclase (GGDEF)-like protein</fullName>
    </submittedName>
</protein>
<dbReference type="RefSeq" id="WP_204869109.1">
    <property type="nucleotide sequence ID" value="NZ_JAFBBK010000001.1"/>
</dbReference>